<feature type="compositionally biased region" description="Low complexity" evidence="1">
    <location>
        <begin position="250"/>
        <end position="264"/>
    </location>
</feature>
<name>A0A197JEB9_9FUNG</name>
<feature type="region of interest" description="Disordered" evidence="1">
    <location>
        <begin position="240"/>
        <end position="266"/>
    </location>
</feature>
<keyword evidence="2" id="KW-1133">Transmembrane helix</keyword>
<feature type="compositionally biased region" description="Low complexity" evidence="1">
    <location>
        <begin position="158"/>
        <end position="170"/>
    </location>
</feature>
<accession>A0A197JEB9</accession>
<feature type="compositionally biased region" description="Low complexity" evidence="1">
    <location>
        <begin position="103"/>
        <end position="114"/>
    </location>
</feature>
<dbReference type="OrthoDB" id="2430238at2759"/>
<protein>
    <submittedName>
        <fullName evidence="3">Uncharacterized protein</fullName>
    </submittedName>
</protein>
<evidence type="ECO:0000256" key="1">
    <source>
        <dbReference type="SAM" id="MobiDB-lite"/>
    </source>
</evidence>
<organism evidence="3 4">
    <name type="scientific">Linnemannia elongata AG-77</name>
    <dbReference type="NCBI Taxonomy" id="1314771"/>
    <lineage>
        <taxon>Eukaryota</taxon>
        <taxon>Fungi</taxon>
        <taxon>Fungi incertae sedis</taxon>
        <taxon>Mucoromycota</taxon>
        <taxon>Mortierellomycotina</taxon>
        <taxon>Mortierellomycetes</taxon>
        <taxon>Mortierellales</taxon>
        <taxon>Mortierellaceae</taxon>
        <taxon>Linnemannia</taxon>
    </lineage>
</organism>
<evidence type="ECO:0000313" key="4">
    <source>
        <dbReference type="Proteomes" id="UP000078512"/>
    </source>
</evidence>
<evidence type="ECO:0000313" key="3">
    <source>
        <dbReference type="EMBL" id="OAQ23353.1"/>
    </source>
</evidence>
<gene>
    <name evidence="3" type="ORF">K457DRAFT_142849</name>
</gene>
<keyword evidence="4" id="KW-1185">Reference proteome</keyword>
<feature type="region of interest" description="Disordered" evidence="1">
    <location>
        <begin position="87"/>
        <end position="142"/>
    </location>
</feature>
<dbReference type="EMBL" id="KV442122">
    <property type="protein sequence ID" value="OAQ23353.1"/>
    <property type="molecule type" value="Genomic_DNA"/>
</dbReference>
<dbReference type="AlphaFoldDB" id="A0A197JEB9"/>
<keyword evidence="2" id="KW-0472">Membrane</keyword>
<reference evidence="3 4" key="1">
    <citation type="submission" date="2016-05" db="EMBL/GenBank/DDBJ databases">
        <title>Genome sequencing reveals origins of a unique bacterial endosymbiosis in the earliest lineages of terrestrial Fungi.</title>
        <authorList>
            <consortium name="DOE Joint Genome Institute"/>
            <person name="Uehling J."/>
            <person name="Gryganskyi A."/>
            <person name="Hameed K."/>
            <person name="Tschaplinski T."/>
            <person name="Misztal P."/>
            <person name="Wu S."/>
            <person name="Desiro A."/>
            <person name="Vande Pol N."/>
            <person name="Du Z.-Y."/>
            <person name="Zienkiewicz A."/>
            <person name="Zienkiewicz K."/>
            <person name="Morin E."/>
            <person name="Tisserant E."/>
            <person name="Splivallo R."/>
            <person name="Hainaut M."/>
            <person name="Henrissat B."/>
            <person name="Ohm R."/>
            <person name="Kuo A."/>
            <person name="Yan J."/>
            <person name="Lipzen A."/>
            <person name="Nolan M."/>
            <person name="Labutti K."/>
            <person name="Barry K."/>
            <person name="Goldstein A."/>
            <person name="Labbe J."/>
            <person name="Schadt C."/>
            <person name="Tuskan G."/>
            <person name="Grigoriev I."/>
            <person name="Martin F."/>
            <person name="Vilgalys R."/>
            <person name="Bonito G."/>
        </authorList>
    </citation>
    <scope>NUCLEOTIDE SEQUENCE [LARGE SCALE GENOMIC DNA]</scope>
    <source>
        <strain evidence="3 4">AG-77</strain>
    </source>
</reference>
<feature type="region of interest" description="Disordered" evidence="1">
    <location>
        <begin position="155"/>
        <end position="180"/>
    </location>
</feature>
<sequence>MSDSKFIIAFFVLLAAGKTIMIIQCLRSRNHSTSRDMETGPEVLVEDPMTQRLVLAGEVAVDDRQQPEMADVIQVPPPVYTIKDQHLEFENDPPPPSFRDAVPSSSFSPLSPFLHKPKPSKRKPSRSSSSGSQSNTSTIEQHRLSRHQIFRYHPASTDVNNSNINGNDNDNVAEPVAASGSSVRRPAATAVEPTVIRIHNVARWVAESRRDTFQAFAGSSSSSSEHPSFDFVSADANPDTYCHNSEPYGSSSASSSSSSSSSSSTAGNMRILPSMGVLYPSVIVHM</sequence>
<evidence type="ECO:0000256" key="2">
    <source>
        <dbReference type="SAM" id="Phobius"/>
    </source>
</evidence>
<feature type="transmembrane region" description="Helical" evidence="2">
    <location>
        <begin position="6"/>
        <end position="26"/>
    </location>
</feature>
<feature type="compositionally biased region" description="Basic residues" evidence="1">
    <location>
        <begin position="115"/>
        <end position="125"/>
    </location>
</feature>
<dbReference type="Proteomes" id="UP000078512">
    <property type="component" value="Unassembled WGS sequence"/>
</dbReference>
<proteinExistence type="predicted"/>
<keyword evidence="2" id="KW-0812">Transmembrane</keyword>